<evidence type="ECO:0000256" key="11">
    <source>
        <dbReference type="RuleBase" id="RU003525"/>
    </source>
</evidence>
<dbReference type="Pfam" id="PF13510">
    <property type="entry name" value="Fer2_4"/>
    <property type="match status" value="1"/>
</dbReference>
<dbReference type="AlphaFoldDB" id="A0A1V3A0Y6"/>
<dbReference type="GO" id="GO:0046872">
    <property type="term" value="F:metal ion binding"/>
    <property type="evidence" value="ECO:0007669"/>
    <property type="project" value="UniProtKB-UniRule"/>
</dbReference>
<dbReference type="InterPro" id="IPR006656">
    <property type="entry name" value="Mopterin_OxRdtase"/>
</dbReference>
<comment type="similarity">
    <text evidence="2 11">Belongs to the complex I 75 kDa subunit family.</text>
</comment>
<comment type="caution">
    <text evidence="15">The sequence shown here is derived from an EMBL/GenBank/DDBJ whole genome shotgun (WGS) entry which is preliminary data.</text>
</comment>
<dbReference type="PROSITE" id="PS00641">
    <property type="entry name" value="COMPLEX1_75K_1"/>
    <property type="match status" value="1"/>
</dbReference>
<dbReference type="FunFam" id="3.30.70.20:FF:000002">
    <property type="entry name" value="NADH-ubiquinone oxidoreductase 75 kDa subunit"/>
    <property type="match status" value="1"/>
</dbReference>
<keyword evidence="7 11" id="KW-0411">Iron-sulfur</keyword>
<comment type="cofactor">
    <cofactor evidence="11">
        <name>[2Fe-2S] cluster</name>
        <dbReference type="ChEBI" id="CHEBI:190135"/>
    </cofactor>
    <text evidence="11">Binds 1 [2Fe-2S] cluster per subunit.</text>
</comment>
<evidence type="ECO:0000313" key="16">
    <source>
        <dbReference type="Proteomes" id="UP000189177"/>
    </source>
</evidence>
<dbReference type="InterPro" id="IPR054351">
    <property type="entry name" value="NADH_UbQ_OxRdtase_ferredoxin"/>
</dbReference>
<dbReference type="PROSITE" id="PS51839">
    <property type="entry name" value="4FE4S_HC3"/>
    <property type="match status" value="1"/>
</dbReference>
<gene>
    <name evidence="15" type="ORF">B1A74_02555</name>
</gene>
<dbReference type="InterPro" id="IPR006963">
    <property type="entry name" value="Mopterin_OxRdtase_4Fe-4S_dom"/>
</dbReference>
<keyword evidence="3 11" id="KW-0004">4Fe-4S</keyword>
<keyword evidence="4 11" id="KW-0479">Metal-binding</keyword>
<dbReference type="Gene3D" id="3.40.50.740">
    <property type="match status" value="1"/>
</dbReference>
<evidence type="ECO:0000259" key="14">
    <source>
        <dbReference type="PROSITE" id="PS51839"/>
    </source>
</evidence>
<dbReference type="FunFam" id="3.10.20.740:FF:000001">
    <property type="entry name" value="NADH-quinone oxidoreductase subunit G"/>
    <property type="match status" value="1"/>
</dbReference>
<dbReference type="PANTHER" id="PTHR43105:SF13">
    <property type="entry name" value="NADH-UBIQUINONE OXIDOREDUCTASE 75 KDA SUBUNIT, MITOCHONDRIAL"/>
    <property type="match status" value="1"/>
</dbReference>
<keyword evidence="16" id="KW-1185">Reference proteome</keyword>
<evidence type="ECO:0000256" key="7">
    <source>
        <dbReference type="ARBA" id="ARBA00023014"/>
    </source>
</evidence>
<dbReference type="RefSeq" id="WP_077243677.1">
    <property type="nucleotide sequence ID" value="NZ_MUZR01000007.1"/>
</dbReference>
<dbReference type="Pfam" id="PF22151">
    <property type="entry name" value="Fer4_NDSU1"/>
    <property type="match status" value="1"/>
</dbReference>
<comment type="subunit">
    <text evidence="9">Composed of 13 different subunits. Subunits NuoCD, E, F, and G constitute the peripheral sector of the complex.</text>
</comment>
<dbReference type="PROSITE" id="PS51085">
    <property type="entry name" value="2FE2S_FER_2"/>
    <property type="match status" value="1"/>
</dbReference>
<dbReference type="Pfam" id="PF10588">
    <property type="entry name" value="NADH-G_4Fe-4S_3"/>
    <property type="match status" value="1"/>
</dbReference>
<dbReference type="Gene3D" id="3.30.200.210">
    <property type="match status" value="1"/>
</dbReference>
<keyword evidence="6 11" id="KW-0408">Iron</keyword>
<dbReference type="Gene3D" id="3.10.20.740">
    <property type="match status" value="1"/>
</dbReference>
<evidence type="ECO:0000256" key="8">
    <source>
        <dbReference type="ARBA" id="ARBA00023027"/>
    </source>
</evidence>
<dbReference type="SUPFAM" id="SSF54862">
    <property type="entry name" value="4Fe-4S ferredoxins"/>
    <property type="match status" value="1"/>
</dbReference>
<dbReference type="InterPro" id="IPR010228">
    <property type="entry name" value="NADH_UbQ_OxRdtase_Gsu"/>
</dbReference>
<dbReference type="InterPro" id="IPR001041">
    <property type="entry name" value="2Fe-2S_ferredoxin-type"/>
</dbReference>
<dbReference type="GO" id="GO:0042773">
    <property type="term" value="P:ATP synthesis coupled electron transport"/>
    <property type="evidence" value="ECO:0007669"/>
    <property type="project" value="InterPro"/>
</dbReference>
<evidence type="ECO:0000256" key="5">
    <source>
        <dbReference type="ARBA" id="ARBA00022967"/>
    </source>
</evidence>
<dbReference type="PROSITE" id="PS00643">
    <property type="entry name" value="COMPLEX1_75K_3"/>
    <property type="match status" value="1"/>
</dbReference>
<dbReference type="CDD" id="cd00207">
    <property type="entry name" value="fer2"/>
    <property type="match status" value="1"/>
</dbReference>
<dbReference type="PROSITE" id="PS51669">
    <property type="entry name" value="4FE4S_MOW_BIS_MGD"/>
    <property type="match status" value="1"/>
</dbReference>
<keyword evidence="8 11" id="KW-0520">NAD</keyword>
<dbReference type="GO" id="GO:0016020">
    <property type="term" value="C:membrane"/>
    <property type="evidence" value="ECO:0007669"/>
    <property type="project" value="InterPro"/>
</dbReference>
<dbReference type="GO" id="GO:0051537">
    <property type="term" value="F:2 iron, 2 sulfur cluster binding"/>
    <property type="evidence" value="ECO:0007669"/>
    <property type="project" value="UniProtKB-UniRule"/>
</dbReference>
<evidence type="ECO:0000256" key="10">
    <source>
        <dbReference type="ARBA" id="ARBA00047712"/>
    </source>
</evidence>
<dbReference type="Proteomes" id="UP000189177">
    <property type="component" value="Unassembled WGS sequence"/>
</dbReference>
<evidence type="ECO:0000313" key="15">
    <source>
        <dbReference type="EMBL" id="OOC11027.1"/>
    </source>
</evidence>
<dbReference type="SUPFAM" id="SSF54292">
    <property type="entry name" value="2Fe-2S ferredoxin-like"/>
    <property type="match status" value="1"/>
</dbReference>
<dbReference type="InterPro" id="IPR050123">
    <property type="entry name" value="Prok_molybdopt-oxidoreductase"/>
</dbReference>
<dbReference type="GO" id="GO:0051539">
    <property type="term" value="F:4 iron, 4 sulfur cluster binding"/>
    <property type="evidence" value="ECO:0007669"/>
    <property type="project" value="UniProtKB-KW"/>
</dbReference>
<comment type="catalytic activity">
    <reaction evidence="10 11">
        <text>a quinone + NADH + 5 H(+)(in) = a quinol + NAD(+) + 4 H(+)(out)</text>
        <dbReference type="Rhea" id="RHEA:57888"/>
        <dbReference type="ChEBI" id="CHEBI:15378"/>
        <dbReference type="ChEBI" id="CHEBI:24646"/>
        <dbReference type="ChEBI" id="CHEBI:57540"/>
        <dbReference type="ChEBI" id="CHEBI:57945"/>
        <dbReference type="ChEBI" id="CHEBI:132124"/>
    </reaction>
</comment>
<dbReference type="Gene3D" id="3.30.70.20">
    <property type="match status" value="1"/>
</dbReference>
<dbReference type="InterPro" id="IPR019574">
    <property type="entry name" value="NADH_UbQ_OxRdtase_Gsu_4Fe4S-bd"/>
</dbReference>
<dbReference type="Pfam" id="PF00384">
    <property type="entry name" value="Molybdopterin"/>
    <property type="match status" value="1"/>
</dbReference>
<dbReference type="SUPFAM" id="SSF53706">
    <property type="entry name" value="Formate dehydrogenase/DMSO reductase, domains 1-3"/>
    <property type="match status" value="1"/>
</dbReference>
<dbReference type="PANTHER" id="PTHR43105">
    <property type="entry name" value="RESPIRATORY NITRATE REDUCTASE"/>
    <property type="match status" value="1"/>
</dbReference>
<comment type="cofactor">
    <cofactor evidence="1 11">
        <name>[4Fe-4S] cluster</name>
        <dbReference type="ChEBI" id="CHEBI:49883"/>
    </cofactor>
</comment>
<comment type="function">
    <text evidence="11">NDH-1 shuttles electrons from NADH, via FMN and iron-sulfur (Fe-S) centers, to quinones in the respiratory chain. Couples the redox reaction to proton translocation (for every two electrons transferred, four hydrogen ions are translocated across the cytoplasmic membrane), and thus conserves the redox energy in a proton gradient.</text>
</comment>
<dbReference type="GO" id="GO:0016651">
    <property type="term" value="F:oxidoreductase activity, acting on NAD(P)H"/>
    <property type="evidence" value="ECO:0007669"/>
    <property type="project" value="InterPro"/>
</dbReference>
<evidence type="ECO:0000256" key="1">
    <source>
        <dbReference type="ARBA" id="ARBA00001966"/>
    </source>
</evidence>
<dbReference type="NCBIfam" id="TIGR01973">
    <property type="entry name" value="NuoG"/>
    <property type="match status" value="1"/>
</dbReference>
<keyword evidence="11" id="KW-0874">Quinone</keyword>
<protein>
    <recommendedName>
        <fullName evidence="11">NADH-quinone oxidoreductase</fullName>
        <ecNumber evidence="11">7.1.1.-</ecNumber>
    </recommendedName>
</protein>
<dbReference type="OrthoDB" id="9810782at2"/>
<evidence type="ECO:0000259" key="13">
    <source>
        <dbReference type="PROSITE" id="PS51669"/>
    </source>
</evidence>
<dbReference type="SMART" id="SM00929">
    <property type="entry name" value="NADH-G_4Fe-4S_3"/>
    <property type="match status" value="1"/>
</dbReference>
<accession>A0A1V3A0Y6</accession>
<evidence type="ECO:0000256" key="2">
    <source>
        <dbReference type="ARBA" id="ARBA00005404"/>
    </source>
</evidence>
<sequence length="801" mass="86509">MSQDQPQDLVTVEIDGQTLQAPKGTMLIEVADEADIRIPRFCYHKKLSVAANCRMCLVEVERAPKPLPACATPVMDGMKVYTQSPLAISAQKGTMEFLLINHPLDCPICDQGGECELQDVAMGYGESVSQYTEAKRVVHDKDIGPLIETEMTRCIHCTRCVRFGEEIAGVRELGATGRGEDMRIGTYVEKTVAHELSGNVIDLCPVGALTAKPSRYGARAWEYAQAPSIAPHDAVGSNIAAHTYDGRVMRMVPRDNEAVNETWISDRDRFSYAGLYAEDRVTTPRIRRDGQWQDVDWETALQHAVEGLRKVAPERIGGLFSPSLSLEEHYLGQKLLRGLGVRDIDHRMSQQDFRDDDAAPLFPWLGSPIAELDRADAILLVGTNPRREQPLLAHRLRKAALNHDARVTLVHNQLLDLTYPVAAQLVGNEHDQVMALAGIAGRIAAAGEGLPPRLEKIVKAAQSDDPDTREAFERAARSLLDGEQGHVLLGADAMASPAFATLRALAGWIARHTGARLGYMPEGANAAGAWLAGVLPHRGVAGQALETSGRPAPEMLNEGRDAFVVAGLEPGRDGHDPVAFQQAVRDAGFVVALTAFADAELQASADVLLPVATSFESSGTFVNAEGRWQSFRAASRAPGEARPGWKVWRVLGNLFAQKGFDYLDSPAVRDELKGLLADVSFDNTVNLNRVHVEEPEIADPGKQGLRRVASRSLYATDPLVRRAEPLQRSPEGQLANAVQVHPDSAGGIPDGSRVRVQQGRAEAELTLVLDDSVPPGLAITLTGGAAAPLGAPGEPVTLARA</sequence>
<dbReference type="InterPro" id="IPR000283">
    <property type="entry name" value="NADH_UbQ_OxRdtase_75kDa_su_CS"/>
</dbReference>
<evidence type="ECO:0000256" key="9">
    <source>
        <dbReference type="ARBA" id="ARBA00026021"/>
    </source>
</evidence>
<dbReference type="EC" id="7.1.1.-" evidence="11"/>
<proteinExistence type="inferred from homology"/>
<dbReference type="STRING" id="252474.B1A74_02555"/>
<name>A0A1V3A0Y6_9GAMM</name>
<evidence type="ECO:0000256" key="6">
    <source>
        <dbReference type="ARBA" id="ARBA00023004"/>
    </source>
</evidence>
<dbReference type="GO" id="GO:0008137">
    <property type="term" value="F:NADH dehydrogenase (ubiquinone) activity"/>
    <property type="evidence" value="ECO:0007669"/>
    <property type="project" value="UniProtKB-UniRule"/>
</dbReference>
<organism evidence="15 16">
    <name type="scientific">Thioalkalivibrio halophilus</name>
    <dbReference type="NCBI Taxonomy" id="252474"/>
    <lineage>
        <taxon>Bacteria</taxon>
        <taxon>Pseudomonadati</taxon>
        <taxon>Pseudomonadota</taxon>
        <taxon>Gammaproteobacteria</taxon>
        <taxon>Chromatiales</taxon>
        <taxon>Ectothiorhodospiraceae</taxon>
        <taxon>Thioalkalivibrio</taxon>
    </lineage>
</organism>
<feature type="domain" description="4Fe-4S Mo/W bis-MGD-type" evidence="13">
    <location>
        <begin position="223"/>
        <end position="279"/>
    </location>
</feature>
<dbReference type="InterPro" id="IPR036010">
    <property type="entry name" value="2Fe-2S_ferredoxin-like_sf"/>
</dbReference>
<dbReference type="GO" id="GO:0048038">
    <property type="term" value="F:quinone binding"/>
    <property type="evidence" value="ECO:0007669"/>
    <property type="project" value="UniProtKB-UniRule"/>
</dbReference>
<dbReference type="EMBL" id="MUZR01000007">
    <property type="protein sequence ID" value="OOC11027.1"/>
    <property type="molecule type" value="Genomic_DNA"/>
</dbReference>
<keyword evidence="5 11" id="KW-1278">Translocase</keyword>
<dbReference type="PROSITE" id="PS00642">
    <property type="entry name" value="COMPLEX1_75K_2"/>
    <property type="match status" value="1"/>
</dbReference>
<reference evidence="15 16" key="1">
    <citation type="submission" date="2017-02" db="EMBL/GenBank/DDBJ databases">
        <title>Genomic diversity within the haloalkaliphilic genus Thioalkalivibrio.</title>
        <authorList>
            <person name="Ahn A.-C."/>
            <person name="Meier-Kolthoff J."/>
            <person name="Overmars L."/>
            <person name="Richter M."/>
            <person name="Woyke T."/>
            <person name="Sorokin D.Y."/>
            <person name="Muyzer G."/>
        </authorList>
    </citation>
    <scope>NUCLEOTIDE SEQUENCE [LARGE SCALE GENOMIC DNA]</scope>
    <source>
        <strain evidence="15 16">HL17</strain>
    </source>
</reference>
<feature type="domain" description="4Fe-4S His(Cys)3-ligated-type" evidence="14">
    <location>
        <begin position="86"/>
        <end position="125"/>
    </location>
</feature>
<feature type="domain" description="2Fe-2S ferredoxin-type" evidence="12">
    <location>
        <begin position="8"/>
        <end position="86"/>
    </location>
</feature>
<keyword evidence="11" id="KW-0001">2Fe-2S</keyword>
<evidence type="ECO:0000256" key="4">
    <source>
        <dbReference type="ARBA" id="ARBA00022723"/>
    </source>
</evidence>
<evidence type="ECO:0000256" key="3">
    <source>
        <dbReference type="ARBA" id="ARBA00022485"/>
    </source>
</evidence>
<evidence type="ECO:0000259" key="12">
    <source>
        <dbReference type="PROSITE" id="PS51085"/>
    </source>
</evidence>
<dbReference type="Pfam" id="PF22117">
    <property type="entry name" value="Fer4_Nqo3"/>
    <property type="match status" value="1"/>
</dbReference>